<proteinExistence type="inferred from homology"/>
<gene>
    <name evidence="21" type="primary">PEX10_0</name>
    <name evidence="21" type="ORF">FJT64_017670</name>
</gene>
<accession>A0A6A4X230</accession>
<sequence length="266" mass="29244">MHHGDEWWLRWHRHLDSGATYVYLLLTTAAGLQTLGEEYAGIVQVVGRRRLPGALRRLLMVTLHTFGPLLTERLVRRWEGPAPARPRLSTVLRLLYQLNITAFYLGSAYYHLDKRATGIRYLLVRPWMGDALSRRTFLLLGIVSMVHLCISGALQLRGIAAPDPSSPTVGVPASADSGPGADQTSSSGGAGPSDGTGSTPDAEEEAVPHRLRCPLCLCRRSVSTATPCGHLFCWSCVVDWLQTQPTCPVCREEVPPHRVVALRAYD</sequence>
<keyword evidence="12" id="KW-0833">Ubl conjugation pathway</keyword>
<keyword evidence="8" id="KW-0808">Transferase</keyword>
<feature type="region of interest" description="Disordered" evidence="19">
    <location>
        <begin position="165"/>
        <end position="204"/>
    </location>
</feature>
<evidence type="ECO:0000256" key="8">
    <source>
        <dbReference type="ARBA" id="ARBA00022679"/>
    </source>
</evidence>
<dbReference type="EMBL" id="VIIS01000234">
    <property type="protein sequence ID" value="KAF0311529.1"/>
    <property type="molecule type" value="Genomic_DNA"/>
</dbReference>
<evidence type="ECO:0000256" key="19">
    <source>
        <dbReference type="SAM" id="MobiDB-lite"/>
    </source>
</evidence>
<reference evidence="21 22" key="1">
    <citation type="submission" date="2019-07" db="EMBL/GenBank/DDBJ databases">
        <title>Draft genome assembly of a fouling barnacle, Amphibalanus amphitrite (Darwin, 1854): The first reference genome for Thecostraca.</title>
        <authorList>
            <person name="Kim W."/>
        </authorList>
    </citation>
    <scope>NUCLEOTIDE SEQUENCE [LARGE SCALE GENOMIC DNA]</scope>
    <source>
        <strain evidence="21">SNU_AA5</strain>
        <tissue evidence="21">Soma without cirri and trophi</tissue>
    </source>
</reference>
<feature type="domain" description="RING-type" evidence="20">
    <location>
        <begin position="213"/>
        <end position="251"/>
    </location>
</feature>
<evidence type="ECO:0000256" key="1">
    <source>
        <dbReference type="ARBA" id="ARBA00000900"/>
    </source>
</evidence>
<dbReference type="InterPro" id="IPR001841">
    <property type="entry name" value="Znf_RING"/>
</dbReference>
<evidence type="ECO:0000256" key="10">
    <source>
        <dbReference type="ARBA" id="ARBA00022723"/>
    </source>
</evidence>
<dbReference type="GO" id="GO:0008270">
    <property type="term" value="F:zinc ion binding"/>
    <property type="evidence" value="ECO:0007669"/>
    <property type="project" value="UniProtKB-KW"/>
</dbReference>
<keyword evidence="11 18" id="KW-0863">Zinc-finger</keyword>
<name>A0A6A4X230_AMPAM</name>
<evidence type="ECO:0000256" key="9">
    <source>
        <dbReference type="ARBA" id="ARBA00022692"/>
    </source>
</evidence>
<keyword evidence="22" id="KW-1185">Reference proteome</keyword>
<dbReference type="SUPFAM" id="SSF57850">
    <property type="entry name" value="RING/U-box"/>
    <property type="match status" value="1"/>
</dbReference>
<comment type="subcellular location">
    <subcellularLocation>
        <location evidence="2">Peroxisome membrane</location>
        <topology evidence="2">Multi-pass membrane protein</topology>
    </subcellularLocation>
</comment>
<evidence type="ECO:0000256" key="2">
    <source>
        <dbReference type="ARBA" id="ARBA00004585"/>
    </source>
</evidence>
<evidence type="ECO:0000256" key="16">
    <source>
        <dbReference type="ARBA" id="ARBA00023136"/>
    </source>
</evidence>
<comment type="catalytic activity">
    <reaction evidence="1">
        <text>S-ubiquitinyl-[E2 ubiquitin-conjugating enzyme]-L-cysteine + [acceptor protein]-L-lysine = [E2 ubiquitin-conjugating enzyme]-L-cysteine + N(6)-ubiquitinyl-[acceptor protein]-L-lysine.</text>
        <dbReference type="EC" id="2.3.2.27"/>
    </reaction>
</comment>
<evidence type="ECO:0000256" key="18">
    <source>
        <dbReference type="PROSITE-ProRule" id="PRU00175"/>
    </source>
</evidence>
<keyword evidence="7" id="KW-0962">Peroxisome biogenesis</keyword>
<dbReference type="GO" id="GO:0061630">
    <property type="term" value="F:ubiquitin protein ligase activity"/>
    <property type="evidence" value="ECO:0007669"/>
    <property type="project" value="UniProtKB-EC"/>
</dbReference>
<dbReference type="GO" id="GO:0016558">
    <property type="term" value="P:protein import into peroxisome matrix"/>
    <property type="evidence" value="ECO:0007669"/>
    <property type="project" value="InterPro"/>
</dbReference>
<evidence type="ECO:0000313" key="22">
    <source>
        <dbReference type="Proteomes" id="UP000440578"/>
    </source>
</evidence>
<keyword evidence="14" id="KW-0653">Protein transport</keyword>
<comment type="similarity">
    <text evidence="4">Belongs to the pex2/pex10/pex12 family.</text>
</comment>
<dbReference type="SMART" id="SM00184">
    <property type="entry name" value="RING"/>
    <property type="match status" value="1"/>
</dbReference>
<dbReference type="OrthoDB" id="6270329at2759"/>
<evidence type="ECO:0000256" key="13">
    <source>
        <dbReference type="ARBA" id="ARBA00022833"/>
    </source>
</evidence>
<evidence type="ECO:0000313" key="21">
    <source>
        <dbReference type="EMBL" id="KAF0311529.1"/>
    </source>
</evidence>
<dbReference type="GO" id="GO:0005778">
    <property type="term" value="C:peroxisomal membrane"/>
    <property type="evidence" value="ECO:0007669"/>
    <property type="project" value="UniProtKB-SubCell"/>
</dbReference>
<keyword evidence="13" id="KW-0862">Zinc</keyword>
<keyword evidence="16" id="KW-0472">Membrane</keyword>
<dbReference type="EC" id="2.3.2.27" evidence="5"/>
<dbReference type="AlphaFoldDB" id="A0A6A4X230"/>
<organism evidence="21 22">
    <name type="scientific">Amphibalanus amphitrite</name>
    <name type="common">Striped barnacle</name>
    <name type="synonym">Balanus amphitrite</name>
    <dbReference type="NCBI Taxonomy" id="1232801"/>
    <lineage>
        <taxon>Eukaryota</taxon>
        <taxon>Metazoa</taxon>
        <taxon>Ecdysozoa</taxon>
        <taxon>Arthropoda</taxon>
        <taxon>Crustacea</taxon>
        <taxon>Multicrustacea</taxon>
        <taxon>Cirripedia</taxon>
        <taxon>Thoracica</taxon>
        <taxon>Thoracicalcarea</taxon>
        <taxon>Balanomorpha</taxon>
        <taxon>Balanoidea</taxon>
        <taxon>Balanidae</taxon>
        <taxon>Amphibalaninae</taxon>
        <taxon>Amphibalanus</taxon>
    </lineage>
</organism>
<dbReference type="PROSITE" id="PS50089">
    <property type="entry name" value="ZF_RING_2"/>
    <property type="match status" value="1"/>
</dbReference>
<dbReference type="CDD" id="cd16527">
    <property type="entry name" value="RING-HC_PEX10"/>
    <property type="match status" value="1"/>
</dbReference>
<evidence type="ECO:0000256" key="5">
    <source>
        <dbReference type="ARBA" id="ARBA00012483"/>
    </source>
</evidence>
<keyword evidence="15" id="KW-1133">Transmembrane helix</keyword>
<evidence type="ECO:0000259" key="20">
    <source>
        <dbReference type="PROSITE" id="PS50089"/>
    </source>
</evidence>
<keyword evidence="17" id="KW-0576">Peroxisome</keyword>
<dbReference type="InterPro" id="IPR013083">
    <property type="entry name" value="Znf_RING/FYVE/PHD"/>
</dbReference>
<dbReference type="InterPro" id="IPR006845">
    <property type="entry name" value="Pex_N"/>
</dbReference>
<comment type="pathway">
    <text evidence="3">Protein modification; protein ubiquitination.</text>
</comment>
<protein>
    <recommendedName>
        <fullName evidence="5">RING-type E3 ubiquitin transferase</fullName>
        <ecNumber evidence="5">2.3.2.27</ecNumber>
    </recommendedName>
</protein>
<evidence type="ECO:0000256" key="6">
    <source>
        <dbReference type="ARBA" id="ARBA00022448"/>
    </source>
</evidence>
<evidence type="ECO:0000256" key="14">
    <source>
        <dbReference type="ARBA" id="ARBA00022927"/>
    </source>
</evidence>
<dbReference type="PROSITE" id="PS00518">
    <property type="entry name" value="ZF_RING_1"/>
    <property type="match status" value="1"/>
</dbReference>
<dbReference type="PANTHER" id="PTHR23350">
    <property type="entry name" value="PEROXISOME ASSEMBLY PROTEIN 10"/>
    <property type="match status" value="1"/>
</dbReference>
<evidence type="ECO:0000256" key="4">
    <source>
        <dbReference type="ARBA" id="ARBA00008704"/>
    </source>
</evidence>
<dbReference type="InterPro" id="IPR017907">
    <property type="entry name" value="Znf_RING_CS"/>
</dbReference>
<evidence type="ECO:0000256" key="7">
    <source>
        <dbReference type="ARBA" id="ARBA00022593"/>
    </source>
</evidence>
<evidence type="ECO:0000256" key="17">
    <source>
        <dbReference type="ARBA" id="ARBA00023140"/>
    </source>
</evidence>
<comment type="caution">
    <text evidence="21">The sequence shown here is derived from an EMBL/GenBank/DDBJ whole genome shotgun (WGS) entry which is preliminary data.</text>
</comment>
<dbReference type="InterPro" id="IPR025654">
    <property type="entry name" value="PEX2/10"/>
</dbReference>
<dbReference type="PANTHER" id="PTHR23350:SF0">
    <property type="entry name" value="PEROXISOME BIOGENESIS FACTOR 10"/>
    <property type="match status" value="1"/>
</dbReference>
<keyword evidence="6" id="KW-0813">Transport</keyword>
<keyword evidence="10" id="KW-0479">Metal-binding</keyword>
<dbReference type="Pfam" id="PF04757">
    <property type="entry name" value="Pex2_Pex12"/>
    <property type="match status" value="1"/>
</dbReference>
<dbReference type="Gene3D" id="3.30.40.10">
    <property type="entry name" value="Zinc/RING finger domain, C3HC4 (zinc finger)"/>
    <property type="match status" value="1"/>
</dbReference>
<dbReference type="Proteomes" id="UP000440578">
    <property type="component" value="Unassembled WGS sequence"/>
</dbReference>
<evidence type="ECO:0000256" key="3">
    <source>
        <dbReference type="ARBA" id="ARBA00004906"/>
    </source>
</evidence>
<evidence type="ECO:0000256" key="15">
    <source>
        <dbReference type="ARBA" id="ARBA00022989"/>
    </source>
</evidence>
<evidence type="ECO:0000256" key="12">
    <source>
        <dbReference type="ARBA" id="ARBA00022786"/>
    </source>
</evidence>
<dbReference type="Pfam" id="PF13639">
    <property type="entry name" value="zf-RING_2"/>
    <property type="match status" value="1"/>
</dbReference>
<evidence type="ECO:0000256" key="11">
    <source>
        <dbReference type="ARBA" id="ARBA00022771"/>
    </source>
</evidence>
<keyword evidence="9" id="KW-0812">Transmembrane</keyword>